<proteinExistence type="predicted"/>
<reference evidence="2" key="1">
    <citation type="submission" date="2016-08" db="EMBL/GenBank/DDBJ databases">
        <authorList>
            <person name="Varghese N."/>
            <person name="Submissions Spin"/>
        </authorList>
    </citation>
    <scope>NUCLEOTIDE SEQUENCE [LARGE SCALE GENOMIC DNA]</scope>
    <source>
        <strain evidence="2">REICA_082</strain>
    </source>
</reference>
<accession>A0A1C3ZDZ2</accession>
<gene>
    <name evidence="1" type="ORF">GA0061071_101552</name>
</gene>
<dbReference type="Proteomes" id="UP000198975">
    <property type="component" value="Unassembled WGS sequence"/>
</dbReference>
<evidence type="ECO:0000313" key="1">
    <source>
        <dbReference type="EMBL" id="SCB80473.1"/>
    </source>
</evidence>
<dbReference type="NCBIfam" id="NF011664">
    <property type="entry name" value="PRK15084.1"/>
    <property type="match status" value="1"/>
</dbReference>
<protein>
    <submittedName>
        <fullName evidence="1">Hydrogenase-4 component J</fullName>
    </submittedName>
</protein>
<dbReference type="OrthoDB" id="3173483at2"/>
<name>A0A1C3ZDZ2_9ENTR</name>
<dbReference type="InterPro" id="IPR010005">
    <property type="entry name" value="Formate_DH_maturation_HycH"/>
</dbReference>
<sequence>MSDNPAKVMFWALRQKFVDDSVELEEKSRQVMYYSLAIGHHVGVIDCLNVVLECSLTDYQQWLTLLEEGTARRKMQGLLTFGEIIIDASHIDTLAPAFAALSKTAPEPWRGWSLQIVQHLQDMAHEPALYLMVRVLN</sequence>
<dbReference type="EMBL" id="FMAY01000001">
    <property type="protein sequence ID" value="SCB80473.1"/>
    <property type="molecule type" value="Genomic_DNA"/>
</dbReference>
<organism evidence="1 2">
    <name type="scientific">Kosakonia oryzendophytica</name>
    <dbReference type="NCBI Taxonomy" id="1005665"/>
    <lineage>
        <taxon>Bacteria</taxon>
        <taxon>Pseudomonadati</taxon>
        <taxon>Pseudomonadota</taxon>
        <taxon>Gammaproteobacteria</taxon>
        <taxon>Enterobacterales</taxon>
        <taxon>Enterobacteriaceae</taxon>
        <taxon>Kosakonia</taxon>
    </lineage>
</organism>
<keyword evidence="2" id="KW-1185">Reference proteome</keyword>
<evidence type="ECO:0000313" key="2">
    <source>
        <dbReference type="Proteomes" id="UP000198975"/>
    </source>
</evidence>
<dbReference type="AlphaFoldDB" id="A0A1C3ZDZ2"/>
<dbReference type="RefSeq" id="WP_088238196.1">
    <property type="nucleotide sequence ID" value="NZ_FMAY01000001.1"/>
</dbReference>
<dbReference type="Pfam" id="PF07450">
    <property type="entry name" value="HycH"/>
    <property type="match status" value="1"/>
</dbReference>